<comment type="caution">
    <text evidence="6">The sequence shown here is derived from an EMBL/GenBank/DDBJ whole genome shotgun (WGS) entry which is preliminary data.</text>
</comment>
<organism evidence="6 7">
    <name type="scientific">Oceanotoga teriensis</name>
    <dbReference type="NCBI Taxonomy" id="515440"/>
    <lineage>
        <taxon>Bacteria</taxon>
        <taxon>Thermotogati</taxon>
        <taxon>Thermotogota</taxon>
        <taxon>Thermotogae</taxon>
        <taxon>Petrotogales</taxon>
        <taxon>Petrotogaceae</taxon>
        <taxon>Oceanotoga</taxon>
    </lineage>
</organism>
<dbReference type="InterPro" id="IPR036188">
    <property type="entry name" value="FAD/NAD-bd_sf"/>
</dbReference>
<dbReference type="Pfam" id="PF12831">
    <property type="entry name" value="FAD_oxidored"/>
    <property type="match status" value="1"/>
</dbReference>
<dbReference type="Gene3D" id="3.50.50.60">
    <property type="entry name" value="FAD/NAD(P)-binding domain"/>
    <property type="match status" value="1"/>
</dbReference>
<evidence type="ECO:0000313" key="7">
    <source>
        <dbReference type="Proteomes" id="UP000245921"/>
    </source>
</evidence>
<keyword evidence="4" id="KW-0408">Iron</keyword>
<dbReference type="GO" id="GO:0051539">
    <property type="term" value="F:4 iron, 4 sulfur cluster binding"/>
    <property type="evidence" value="ECO:0007669"/>
    <property type="project" value="UniProtKB-KW"/>
</dbReference>
<keyword evidence="1" id="KW-0004">4Fe-4S</keyword>
<dbReference type="PANTHER" id="PTHR43498">
    <property type="entry name" value="FERREDOXIN:COB-COM HETERODISULFIDE REDUCTASE SUBUNIT A"/>
    <property type="match status" value="1"/>
</dbReference>
<keyword evidence="3" id="KW-0560">Oxidoreductase</keyword>
<protein>
    <submittedName>
        <fullName evidence="6">FAD dependent oxidoreductase</fullName>
    </submittedName>
</protein>
<dbReference type="PANTHER" id="PTHR43498:SF1">
    <property type="entry name" value="COB--COM HETERODISULFIDE REDUCTASE IRON-SULFUR SUBUNIT A"/>
    <property type="match status" value="1"/>
</dbReference>
<dbReference type="InterPro" id="IPR039650">
    <property type="entry name" value="HdrA-like"/>
</dbReference>
<keyword evidence="7" id="KW-1185">Reference proteome</keyword>
<sequence>MNNKYDIVVLGGGISGFHAAIASSRMGLNTLLIEKTSSLGGMATNGLVNPYMKYWIDEEYLVGNIFEELNKKIDDLGGSFENTFDSELMKVAMNKMVLNEKNLTVLFNTILEDVFISNNKIENILLRHNNGEKININAKFFIDCSGDSVLGLKSKCDLLIGNDSKENQAVTTMFVIGGVDFEKIRNDVKQNKENFLAWVGYEMKVISVAGYFKEINQARKDGMDLPNDLFFYVQLPHGNRVSVNSMDLSHNSINPSDLSKSTLNGTIYAYNIYSFAKKYVKGFENSYLEKIAPEIGIRESRRIIGKYIFKKEDVLEYKKFKDGIVKGCYGVDIHKKDKKIDEKEKKFVPIYNDFYEIPLRSLLSKDIENLGMAGKTFSSDFESHSAARIQPTCADMGQKVAVAIGIHLKENKKFEYISKDEIINNLNSISNL</sequence>
<dbReference type="RefSeq" id="WP_109606180.1">
    <property type="nucleotide sequence ID" value="NZ_QGGI01000022.1"/>
</dbReference>
<evidence type="ECO:0000256" key="4">
    <source>
        <dbReference type="ARBA" id="ARBA00023004"/>
    </source>
</evidence>
<proteinExistence type="predicted"/>
<evidence type="ECO:0000256" key="3">
    <source>
        <dbReference type="ARBA" id="ARBA00023002"/>
    </source>
</evidence>
<keyword evidence="2" id="KW-0479">Metal-binding</keyword>
<evidence type="ECO:0000313" key="6">
    <source>
        <dbReference type="EMBL" id="PWJ87702.1"/>
    </source>
</evidence>
<evidence type="ECO:0000256" key="2">
    <source>
        <dbReference type="ARBA" id="ARBA00022723"/>
    </source>
</evidence>
<accession>A0AA45C4Y8</accession>
<evidence type="ECO:0000256" key="1">
    <source>
        <dbReference type="ARBA" id="ARBA00022485"/>
    </source>
</evidence>
<keyword evidence="5" id="KW-0411">Iron-sulfur</keyword>
<dbReference type="EMBL" id="QGGI01000022">
    <property type="protein sequence ID" value="PWJ87702.1"/>
    <property type="molecule type" value="Genomic_DNA"/>
</dbReference>
<dbReference type="PRINTS" id="PR00411">
    <property type="entry name" value="PNDRDTASEI"/>
</dbReference>
<reference evidence="6 7" key="1">
    <citation type="submission" date="2018-05" db="EMBL/GenBank/DDBJ databases">
        <title>Genomic Encyclopedia of Type Strains, Phase IV (KMG-IV): sequencing the most valuable type-strain genomes for metagenomic binning, comparative biology and taxonomic classification.</title>
        <authorList>
            <person name="Goeker M."/>
        </authorList>
    </citation>
    <scope>NUCLEOTIDE SEQUENCE [LARGE SCALE GENOMIC DNA]</scope>
    <source>
        <strain evidence="6 7">DSM 24906</strain>
    </source>
</reference>
<dbReference type="AlphaFoldDB" id="A0AA45C4Y8"/>
<evidence type="ECO:0000256" key="5">
    <source>
        <dbReference type="ARBA" id="ARBA00023014"/>
    </source>
</evidence>
<gene>
    <name evidence="6" type="ORF">C7380_12227</name>
</gene>
<dbReference type="SUPFAM" id="SSF51905">
    <property type="entry name" value="FAD/NAD(P)-binding domain"/>
    <property type="match status" value="1"/>
</dbReference>
<dbReference type="Proteomes" id="UP000245921">
    <property type="component" value="Unassembled WGS sequence"/>
</dbReference>
<dbReference type="GO" id="GO:0046872">
    <property type="term" value="F:metal ion binding"/>
    <property type="evidence" value="ECO:0007669"/>
    <property type="project" value="UniProtKB-KW"/>
</dbReference>
<name>A0AA45C4Y8_9BACT</name>
<dbReference type="GO" id="GO:0016491">
    <property type="term" value="F:oxidoreductase activity"/>
    <property type="evidence" value="ECO:0007669"/>
    <property type="project" value="UniProtKB-KW"/>
</dbReference>